<feature type="transmembrane region" description="Helical" evidence="2">
    <location>
        <begin position="6"/>
        <end position="25"/>
    </location>
</feature>
<protein>
    <submittedName>
        <fullName evidence="3 5">Uncharacterized protein</fullName>
    </submittedName>
</protein>
<evidence type="ECO:0000313" key="5">
    <source>
        <dbReference type="WBParaSite" id="SRAE_2000196200.1"/>
    </source>
</evidence>
<keyword evidence="2" id="KW-1133">Transmembrane helix</keyword>
<sequence length="662" mass="78393">MFRNLYNNFSWVLILYIILNSYVIWSKSIKIVEKDIGKRVTKRQVECLQRCQRIFERMLQKEGTNIEGLNDLLLISDTFENVTNNRNICWESMDLTDCLKHCSGIGGSASVNWLDFVINPSTGISTLAIPKYIVKQLPWFKPLIKRCLPYVEPQKSNFLCISKFRSFMGIKCSAYKKEAEIQYKNIKTQKEYVETCRFLHYHHNCLSKTVLDYCPNAKRLFNSQTIRKYFLSHILPENDLRFDDDFLDQCKLKQKSFEKVKFDNEEKNEGVLEITTLNPNINKISTKRSTGIFLSTESLEDIPPNFIGDSYGRYSVVPQITTPTFNKYTTKPSSTEEFVGSFTDDQMVKPILYEIDSGSIVNNIKEEQNKSSEVLIKNKMDDDIFPQDRPILDGKVYIKKIRHFGESKKDPDFDMQDTEVKNITFEDIKKHNIISDENRFTSYDYIPHNNIYKKNENVEFEEPIISDPESFALLVLNYDDKKTVGKIRYYREEIKNQLIEIEKYKNELEELKETLEQIKYREKRLDHQLEVVTKKSINMDKKIRFFKKQIFNLMSINIMSTKDTGYLLHELIDLSKELLEILKVTIHTDQVCVQIAVDEKKEYEKELKQLLNKRREYQKELKELKNEINTKITREEVLMYNKEEMIQLDMEIWKVCDERDNL</sequence>
<accession>A0A090LGQ6</accession>
<dbReference type="GeneID" id="36379663"/>
<keyword evidence="2" id="KW-0812">Transmembrane</keyword>
<keyword evidence="1" id="KW-0175">Coiled coil</keyword>
<feature type="coiled-coil region" evidence="1">
    <location>
        <begin position="487"/>
        <end position="528"/>
    </location>
</feature>
<evidence type="ECO:0000313" key="4">
    <source>
        <dbReference type="Proteomes" id="UP000035682"/>
    </source>
</evidence>
<dbReference type="WBParaSite" id="SRAE_2000196200.1">
    <property type="protein sequence ID" value="SRAE_2000196200.1"/>
    <property type="gene ID" value="WBGene00262169"/>
</dbReference>
<reference evidence="3 4" key="1">
    <citation type="submission" date="2014-09" db="EMBL/GenBank/DDBJ databases">
        <authorList>
            <person name="Martin A.A."/>
        </authorList>
    </citation>
    <scope>NUCLEOTIDE SEQUENCE</scope>
    <source>
        <strain evidence="4">ED321</strain>
        <strain evidence="3">ED321 Heterogonic</strain>
    </source>
</reference>
<name>A0A090LGQ6_STRRB</name>
<dbReference type="OrthoDB" id="5875488at2759"/>
<proteinExistence type="predicted"/>
<dbReference type="WormBase" id="SRAE_2000196200">
    <property type="protein sequence ID" value="SRP07966"/>
    <property type="gene ID" value="WBGene00262169"/>
</dbReference>
<evidence type="ECO:0000256" key="1">
    <source>
        <dbReference type="SAM" id="Coils"/>
    </source>
</evidence>
<reference evidence="5" key="2">
    <citation type="submission" date="2020-12" db="UniProtKB">
        <authorList>
            <consortium name="WormBaseParasite"/>
        </authorList>
    </citation>
    <scope>IDENTIFICATION</scope>
</reference>
<keyword evidence="2" id="KW-0472">Membrane</keyword>
<dbReference type="CTD" id="36379663"/>
<evidence type="ECO:0000313" key="6">
    <source>
        <dbReference type="WormBase" id="SRAE_2000196200"/>
    </source>
</evidence>
<dbReference type="Proteomes" id="UP000035682">
    <property type="component" value="Unplaced"/>
</dbReference>
<dbReference type="RefSeq" id="XP_024506498.1">
    <property type="nucleotide sequence ID" value="XM_024652976.1"/>
</dbReference>
<gene>
    <name evidence="3 5 6" type="ORF">SRAE_2000196200</name>
</gene>
<dbReference type="AlphaFoldDB" id="A0A090LGQ6"/>
<keyword evidence="4" id="KW-1185">Reference proteome</keyword>
<dbReference type="EMBL" id="LN609529">
    <property type="protein sequence ID" value="CEF67298.2"/>
    <property type="molecule type" value="Genomic_DNA"/>
</dbReference>
<evidence type="ECO:0000256" key="2">
    <source>
        <dbReference type="SAM" id="Phobius"/>
    </source>
</evidence>
<evidence type="ECO:0000313" key="3">
    <source>
        <dbReference type="EMBL" id="CEF67298.2"/>
    </source>
</evidence>
<organism evidence="3">
    <name type="scientific">Strongyloides ratti</name>
    <name type="common">Parasitic roundworm</name>
    <dbReference type="NCBI Taxonomy" id="34506"/>
    <lineage>
        <taxon>Eukaryota</taxon>
        <taxon>Metazoa</taxon>
        <taxon>Ecdysozoa</taxon>
        <taxon>Nematoda</taxon>
        <taxon>Chromadorea</taxon>
        <taxon>Rhabditida</taxon>
        <taxon>Tylenchina</taxon>
        <taxon>Panagrolaimomorpha</taxon>
        <taxon>Strongyloidoidea</taxon>
        <taxon>Strongyloididae</taxon>
        <taxon>Strongyloides</taxon>
    </lineage>
</organism>
<feature type="coiled-coil region" evidence="1">
    <location>
        <begin position="593"/>
        <end position="634"/>
    </location>
</feature>